<reference evidence="1 2" key="1">
    <citation type="journal article" date="2012" name="J. Bacteriol.">
        <title>Draft Genome Sequence of an Ammonia-Oxidizing Archaeon, "Candidatus Nitrosopumilus koreensis" AR1, from Marine Sediment.</title>
        <authorList>
            <person name="Park S.J."/>
            <person name="Kim J.G."/>
            <person name="Jung M.Y."/>
            <person name="Kim S.J."/>
            <person name="Cha I.T."/>
            <person name="Kwon K."/>
            <person name="Lee J.H."/>
            <person name="Rhee S.K."/>
        </authorList>
    </citation>
    <scope>NUCLEOTIDE SEQUENCE [LARGE SCALE GENOMIC DNA]</scope>
    <source>
        <strain evidence="1 2">AR1</strain>
    </source>
</reference>
<dbReference type="AlphaFoldDB" id="K0B5V6"/>
<keyword evidence="2" id="KW-1185">Reference proteome</keyword>
<protein>
    <submittedName>
        <fullName evidence="1">Uncharacterized protein</fullName>
    </submittedName>
</protein>
<dbReference type="Proteomes" id="UP000006101">
    <property type="component" value="Chromosome"/>
</dbReference>
<dbReference type="HOGENOM" id="CLU_163097_0_0_2"/>
<evidence type="ECO:0000313" key="2">
    <source>
        <dbReference type="Proteomes" id="UP000006101"/>
    </source>
</evidence>
<dbReference type="KEGG" id="nkr:NKOR_04765"/>
<dbReference type="PATRIC" id="fig|1229908.8.peg.1037"/>
<dbReference type="STRING" id="1229908.NKOR_04765"/>
<accession>K0B5V6</accession>
<name>K0B5V6_9ARCH</name>
<dbReference type="EMBL" id="CP003842">
    <property type="protein sequence ID" value="AFS80839.1"/>
    <property type="molecule type" value="Genomic_DNA"/>
</dbReference>
<sequence length="124" mass="14615">MSNYWIAIKTMSTQKIVIEYYVKIHMPLTNNVIIKLNEITTMVEDKSKLSESEIDEIKSIFKELIENGERYDVDEIEFWFENEGSWKTKEPRVRIANLSNYIQDKHQQTSHLKIISDDDCGCGH</sequence>
<evidence type="ECO:0000313" key="1">
    <source>
        <dbReference type="EMBL" id="AFS80839.1"/>
    </source>
</evidence>
<proteinExistence type="predicted"/>
<gene>
    <name evidence="1" type="ORF">NKOR_04765</name>
</gene>
<organism evidence="1 2">
    <name type="scientific">Candidatus Nitrosopumilus koreensis AR1</name>
    <dbReference type="NCBI Taxonomy" id="1229908"/>
    <lineage>
        <taxon>Archaea</taxon>
        <taxon>Nitrososphaerota</taxon>
        <taxon>Nitrososphaeria</taxon>
        <taxon>Nitrosopumilales</taxon>
        <taxon>Nitrosopumilaceae</taxon>
        <taxon>Nitrosopumilus</taxon>
    </lineage>
</organism>